<name>A0A3N0E4A3_9ACTN</name>
<proteinExistence type="predicted"/>
<dbReference type="CDD" id="cd07812">
    <property type="entry name" value="SRPBCC"/>
    <property type="match status" value="1"/>
</dbReference>
<dbReference type="Gene3D" id="3.30.530.20">
    <property type="match status" value="1"/>
</dbReference>
<evidence type="ECO:0000313" key="2">
    <source>
        <dbReference type="Proteomes" id="UP000269198"/>
    </source>
</evidence>
<dbReference type="SUPFAM" id="SSF55961">
    <property type="entry name" value="Bet v1-like"/>
    <property type="match status" value="1"/>
</dbReference>
<evidence type="ECO:0000313" key="1">
    <source>
        <dbReference type="EMBL" id="RNL82647.1"/>
    </source>
</evidence>
<comment type="caution">
    <text evidence="1">The sequence shown here is derived from an EMBL/GenBank/DDBJ whole genome shotgun (WGS) entry which is preliminary data.</text>
</comment>
<dbReference type="InterPro" id="IPR023393">
    <property type="entry name" value="START-like_dom_sf"/>
</dbReference>
<dbReference type="InterPro" id="IPR019587">
    <property type="entry name" value="Polyketide_cyclase/dehydratase"/>
</dbReference>
<dbReference type="EMBL" id="RJMB01000021">
    <property type="protein sequence ID" value="RNL82647.1"/>
    <property type="molecule type" value="Genomic_DNA"/>
</dbReference>
<protein>
    <submittedName>
        <fullName evidence="1">SRPBCC family protein</fullName>
    </submittedName>
</protein>
<sequence length="170" mass="19100">MPTSNPITVEVESRIEAAPERVWELASDITVPARFSGELQRVEWNDGATQPHVGARFTGHNSNPRIGEWSTTSEVVEVAAPHSFVWQVLGPEEPVATWRFDLVPESLETTLLRHRVRTGPGHTPLDEFIANNPEKKDKALRAREEALRTNMRATVDGIREVCEGEAPFRR</sequence>
<gene>
    <name evidence="1" type="ORF">EFW17_18315</name>
</gene>
<dbReference type="Pfam" id="PF10604">
    <property type="entry name" value="Polyketide_cyc2"/>
    <property type="match status" value="1"/>
</dbReference>
<dbReference type="OrthoDB" id="3779334at2"/>
<keyword evidence="2" id="KW-1185">Reference proteome</keyword>
<accession>A0A3N0E4A3</accession>
<reference evidence="1 2" key="1">
    <citation type="submission" date="2018-11" db="EMBL/GenBank/DDBJ databases">
        <title>The genome draft of YIM 96095.</title>
        <authorList>
            <person name="Tang S.-K."/>
            <person name="Chunyu W.-X."/>
            <person name="Feng Y.-Z."/>
        </authorList>
    </citation>
    <scope>NUCLEOTIDE SEQUENCE [LARGE SCALE GENOMIC DNA]</scope>
    <source>
        <strain evidence="1 2">YIM 96095</strain>
    </source>
</reference>
<dbReference type="RefSeq" id="WP_123202642.1">
    <property type="nucleotide sequence ID" value="NZ_RJMB01000021.1"/>
</dbReference>
<dbReference type="AlphaFoldDB" id="A0A3N0E4A3"/>
<organism evidence="1 2">
    <name type="scientific">Halostreptopolyspora alba</name>
    <dbReference type="NCBI Taxonomy" id="2487137"/>
    <lineage>
        <taxon>Bacteria</taxon>
        <taxon>Bacillati</taxon>
        <taxon>Actinomycetota</taxon>
        <taxon>Actinomycetes</taxon>
        <taxon>Streptosporangiales</taxon>
        <taxon>Nocardiopsidaceae</taxon>
        <taxon>Halostreptopolyspora</taxon>
    </lineage>
</organism>
<dbReference type="Proteomes" id="UP000269198">
    <property type="component" value="Unassembled WGS sequence"/>
</dbReference>